<comment type="caution">
    <text evidence="1">The sequence shown here is derived from an EMBL/GenBank/DDBJ whole genome shotgun (WGS) entry which is preliminary data.</text>
</comment>
<organism evidence="1 2">
    <name type="scientific">Eretmocerus hayati</name>
    <dbReference type="NCBI Taxonomy" id="131215"/>
    <lineage>
        <taxon>Eukaryota</taxon>
        <taxon>Metazoa</taxon>
        <taxon>Ecdysozoa</taxon>
        <taxon>Arthropoda</taxon>
        <taxon>Hexapoda</taxon>
        <taxon>Insecta</taxon>
        <taxon>Pterygota</taxon>
        <taxon>Neoptera</taxon>
        <taxon>Endopterygota</taxon>
        <taxon>Hymenoptera</taxon>
        <taxon>Apocrita</taxon>
        <taxon>Proctotrupomorpha</taxon>
        <taxon>Chalcidoidea</taxon>
        <taxon>Aphelinidae</taxon>
        <taxon>Aphelininae</taxon>
        <taxon>Eretmocerus</taxon>
    </lineage>
</organism>
<reference evidence="1" key="1">
    <citation type="submission" date="2023-04" db="EMBL/GenBank/DDBJ databases">
        <title>A chromosome-level genome assembly of the parasitoid wasp Eretmocerus hayati.</title>
        <authorList>
            <person name="Zhong Y."/>
            <person name="Liu S."/>
            <person name="Liu Y."/>
        </authorList>
    </citation>
    <scope>NUCLEOTIDE SEQUENCE</scope>
    <source>
        <strain evidence="1">ZJU_SS_LIU_2023</strain>
    </source>
</reference>
<dbReference type="EMBL" id="CM056744">
    <property type="protein sequence ID" value="KAJ8668447.1"/>
    <property type="molecule type" value="Genomic_DNA"/>
</dbReference>
<name>A0ACC2NB96_9HYME</name>
<sequence length="421" mass="48709">MGPRNQSHAEHLNIKLSLCGIFLWFIVLENFYSIAADDTGVKRTMAGVELPQEWEFTEIVLDQLQFMWGINRLGLLQTHRSSNDCQRSSEFSSMNSSHPRSNHKWMIKLCFPSKFTQPEVIKTPGEEQHVNDSQNVSTPEEELGYEKIIQIFLIDMSHQFRLIQANYTVELLSSNFSEISRHDDTTEYTNDEDGTSDPKQEYLLGEFPVNAAQLDHLMSRFIMKLNVSLALVSTTTFSSTECTSSNHPLVSRYTKNFFQKQYNMLKGDDQDVILVSSDSKIFNASSAVLSYYSPVFNESYKNHTPGENYLGFVEFDSDVINATLYFLSHGEFPESRNLTEKLYSFANKFDITDLKKRAEETICRSLSIEDADVRQLSKPKHFLEMIQPRPEKFSEMNTVMERLEHFRRSVYEWILSGETRI</sequence>
<protein>
    <submittedName>
        <fullName evidence="1">Uncharacterized protein</fullName>
    </submittedName>
</protein>
<keyword evidence="2" id="KW-1185">Reference proteome</keyword>
<proteinExistence type="predicted"/>
<dbReference type="Proteomes" id="UP001239111">
    <property type="component" value="Chromosome 4"/>
</dbReference>
<evidence type="ECO:0000313" key="2">
    <source>
        <dbReference type="Proteomes" id="UP001239111"/>
    </source>
</evidence>
<evidence type="ECO:0000313" key="1">
    <source>
        <dbReference type="EMBL" id="KAJ8668447.1"/>
    </source>
</evidence>
<gene>
    <name evidence="1" type="ORF">QAD02_010110</name>
</gene>
<accession>A0ACC2NB96</accession>